<organism evidence="2 3">
    <name type="scientific">Maritalea mobilis</name>
    <dbReference type="NCBI Taxonomy" id="483324"/>
    <lineage>
        <taxon>Bacteria</taxon>
        <taxon>Pseudomonadati</taxon>
        <taxon>Pseudomonadota</taxon>
        <taxon>Alphaproteobacteria</taxon>
        <taxon>Hyphomicrobiales</taxon>
        <taxon>Devosiaceae</taxon>
        <taxon>Maritalea</taxon>
    </lineage>
</organism>
<proteinExistence type="inferred from homology"/>
<evidence type="ECO:0000313" key="2">
    <source>
        <dbReference type="EMBL" id="TDQ61509.1"/>
    </source>
</evidence>
<dbReference type="PIRSF" id="PIRSF003113">
    <property type="entry name" value="BolA"/>
    <property type="match status" value="1"/>
</dbReference>
<dbReference type="RefSeq" id="WP_133573229.1">
    <property type="nucleotide sequence ID" value="NZ_SNYR01000003.1"/>
</dbReference>
<comment type="caution">
    <text evidence="2">The sequence shown here is derived from an EMBL/GenBank/DDBJ whole genome shotgun (WGS) entry which is preliminary data.</text>
</comment>
<dbReference type="PANTHER" id="PTHR46230:SF7">
    <property type="entry name" value="BOLA-LIKE PROTEIN 1"/>
    <property type="match status" value="1"/>
</dbReference>
<dbReference type="PANTHER" id="PTHR46230">
    <property type="match status" value="1"/>
</dbReference>
<gene>
    <name evidence="2" type="ORF">ATL17_2606</name>
</gene>
<dbReference type="EMBL" id="SNYR01000003">
    <property type="protein sequence ID" value="TDQ61509.1"/>
    <property type="molecule type" value="Genomic_DNA"/>
</dbReference>
<accession>A0A4R6VIQ4</accession>
<dbReference type="GO" id="GO:0016226">
    <property type="term" value="P:iron-sulfur cluster assembly"/>
    <property type="evidence" value="ECO:0007669"/>
    <property type="project" value="TreeGrafter"/>
</dbReference>
<dbReference type="InterPro" id="IPR036065">
    <property type="entry name" value="BolA-like_sf"/>
</dbReference>
<dbReference type="InterPro" id="IPR002634">
    <property type="entry name" value="BolA"/>
</dbReference>
<evidence type="ECO:0000256" key="1">
    <source>
        <dbReference type="RuleBase" id="RU003860"/>
    </source>
</evidence>
<dbReference type="Proteomes" id="UP000295391">
    <property type="component" value="Unassembled WGS sequence"/>
</dbReference>
<reference evidence="2 3" key="1">
    <citation type="submission" date="2019-03" db="EMBL/GenBank/DDBJ databases">
        <title>Genomic Encyclopedia of Type Strains, Phase III (KMG-III): the genomes of soil and plant-associated and newly described type strains.</title>
        <authorList>
            <person name="Whitman W."/>
        </authorList>
    </citation>
    <scope>NUCLEOTIDE SEQUENCE [LARGE SCALE GENOMIC DNA]</scope>
    <source>
        <strain evidence="2 3">CGMCC 1.7002</strain>
    </source>
</reference>
<dbReference type="AlphaFoldDB" id="A0A4R6VIQ4"/>
<protein>
    <submittedName>
        <fullName evidence="2">BolA protein family transcriptional regulator</fullName>
    </submittedName>
</protein>
<keyword evidence="3" id="KW-1185">Reference proteome</keyword>
<dbReference type="Pfam" id="PF01722">
    <property type="entry name" value="BolA"/>
    <property type="match status" value="1"/>
</dbReference>
<dbReference type="Gene3D" id="3.30.300.90">
    <property type="entry name" value="BolA-like"/>
    <property type="match status" value="1"/>
</dbReference>
<sequence length="85" mass="9578">MLVKDAIISKLNAAFSPHHLEVIDESEHHRGHGGWREGGETHFRVIIGAQSLEGKNRVEQHRAINDCLAEELIEQVHALVIKVQK</sequence>
<dbReference type="SUPFAM" id="SSF82657">
    <property type="entry name" value="BolA-like"/>
    <property type="match status" value="1"/>
</dbReference>
<evidence type="ECO:0000313" key="3">
    <source>
        <dbReference type="Proteomes" id="UP000295391"/>
    </source>
</evidence>
<dbReference type="OrthoDB" id="9811118at2"/>
<comment type="similarity">
    <text evidence="1">Belongs to the BolA/IbaG family.</text>
</comment>
<name>A0A4R6VIQ4_9HYPH</name>